<evidence type="ECO:0000313" key="5">
    <source>
        <dbReference type="EMBL" id="KAF4589665.1"/>
    </source>
</evidence>
<dbReference type="GO" id="GO:0005634">
    <property type="term" value="C:nucleus"/>
    <property type="evidence" value="ECO:0007669"/>
    <property type="project" value="UniProtKB-SubCell"/>
</dbReference>
<dbReference type="PANTHER" id="PTHR13271:SF34">
    <property type="entry name" value="N-LYSINE METHYLTRANSFERASE SETD6"/>
    <property type="match status" value="1"/>
</dbReference>
<comment type="caution">
    <text evidence="5">The sequence shown here is derived from an EMBL/GenBank/DDBJ whole genome shotgun (WGS) entry which is preliminary data.</text>
</comment>
<keyword evidence="3" id="KW-0949">S-adenosyl-L-methionine</keyword>
<dbReference type="SUPFAM" id="SSF81822">
    <property type="entry name" value="RuBisCo LSMT C-terminal, substrate-binding domain"/>
    <property type="match status" value="1"/>
</dbReference>
<evidence type="ECO:0000259" key="4">
    <source>
        <dbReference type="PROSITE" id="PS50280"/>
    </source>
</evidence>
<dbReference type="Gene3D" id="3.90.1420.10">
    <property type="entry name" value="Rubisco LSMT, substrate-binding domain"/>
    <property type="match status" value="1"/>
</dbReference>
<proteinExistence type="predicted"/>
<dbReference type="SUPFAM" id="SSF82199">
    <property type="entry name" value="SET domain"/>
    <property type="match status" value="1"/>
</dbReference>
<dbReference type="GO" id="GO:0032259">
    <property type="term" value="P:methylation"/>
    <property type="evidence" value="ECO:0007669"/>
    <property type="project" value="UniProtKB-KW"/>
</dbReference>
<dbReference type="GO" id="GO:0016279">
    <property type="term" value="F:protein-lysine N-methyltransferase activity"/>
    <property type="evidence" value="ECO:0007669"/>
    <property type="project" value="UniProtKB-UniRule"/>
</dbReference>
<keyword evidence="6" id="KW-1185">Reference proteome</keyword>
<dbReference type="InterPro" id="IPR001214">
    <property type="entry name" value="SET_dom"/>
</dbReference>
<evidence type="ECO:0000256" key="1">
    <source>
        <dbReference type="ARBA" id="ARBA00022603"/>
    </source>
</evidence>
<organism evidence="5 6">
    <name type="scientific">Ophiocordyceps camponoti-floridani</name>
    <dbReference type="NCBI Taxonomy" id="2030778"/>
    <lineage>
        <taxon>Eukaryota</taxon>
        <taxon>Fungi</taxon>
        <taxon>Dikarya</taxon>
        <taxon>Ascomycota</taxon>
        <taxon>Pezizomycotina</taxon>
        <taxon>Sordariomycetes</taxon>
        <taxon>Hypocreomycetidae</taxon>
        <taxon>Hypocreales</taxon>
        <taxon>Ophiocordycipitaceae</taxon>
        <taxon>Ophiocordyceps</taxon>
    </lineage>
</organism>
<dbReference type="Proteomes" id="UP000562929">
    <property type="component" value="Unassembled WGS sequence"/>
</dbReference>
<gene>
    <name evidence="5" type="ORF">GQ602_003554</name>
</gene>
<dbReference type="Pfam" id="PF09273">
    <property type="entry name" value="Rubis-subs-bind"/>
    <property type="match status" value="1"/>
</dbReference>
<dbReference type="OrthoDB" id="341421at2759"/>
<dbReference type="Gene3D" id="3.90.1410.10">
    <property type="entry name" value="set domain protein methyltransferase, domain 1"/>
    <property type="match status" value="1"/>
</dbReference>
<dbReference type="InterPro" id="IPR046341">
    <property type="entry name" value="SET_dom_sf"/>
</dbReference>
<dbReference type="PROSITE" id="PS50280">
    <property type="entry name" value="SET"/>
    <property type="match status" value="1"/>
</dbReference>
<keyword evidence="2" id="KW-0808">Transferase</keyword>
<name>A0A8H4VEE1_9HYPO</name>
<feature type="domain" description="SET" evidence="4">
    <location>
        <begin position="28"/>
        <end position="276"/>
    </location>
</feature>
<dbReference type="CDD" id="cd19178">
    <property type="entry name" value="SET_SETD6"/>
    <property type="match status" value="1"/>
</dbReference>
<reference evidence="5 6" key="1">
    <citation type="journal article" date="2020" name="G3 (Bethesda)">
        <title>Genetic Underpinnings of Host Manipulation by Ophiocordyceps as Revealed by Comparative Transcriptomics.</title>
        <authorList>
            <person name="Will I."/>
            <person name="Das B."/>
            <person name="Trinh T."/>
            <person name="Brachmann A."/>
            <person name="Ohm R.A."/>
            <person name="de Bekker C."/>
        </authorList>
    </citation>
    <scope>NUCLEOTIDE SEQUENCE [LARGE SCALE GENOMIC DNA]</scope>
    <source>
        <strain evidence="5 6">EC05</strain>
    </source>
</reference>
<dbReference type="Pfam" id="PF00856">
    <property type="entry name" value="SET"/>
    <property type="match status" value="1"/>
</dbReference>
<dbReference type="FunFam" id="3.90.1410.10:FF:000007">
    <property type="entry name" value="Ribosomal lysine N-methyltransferase 4"/>
    <property type="match status" value="1"/>
</dbReference>
<dbReference type="EMBL" id="JAACLJ010000003">
    <property type="protein sequence ID" value="KAF4589665.1"/>
    <property type="molecule type" value="Genomic_DNA"/>
</dbReference>
<dbReference type="InterPro" id="IPR044430">
    <property type="entry name" value="SETD6_SET"/>
</dbReference>
<evidence type="ECO:0000313" key="6">
    <source>
        <dbReference type="Proteomes" id="UP000562929"/>
    </source>
</evidence>
<dbReference type="AlphaFoldDB" id="A0A8H4VEE1"/>
<dbReference type="InterPro" id="IPR015353">
    <property type="entry name" value="Rubisco_LSMT_subst-bd"/>
</dbReference>
<keyword evidence="1" id="KW-0489">Methyltransferase</keyword>
<dbReference type="InterPro" id="IPR050600">
    <property type="entry name" value="SETD3_SETD6_MTase"/>
</dbReference>
<evidence type="ECO:0000256" key="2">
    <source>
        <dbReference type="ARBA" id="ARBA00022679"/>
    </source>
</evidence>
<evidence type="ECO:0000256" key="3">
    <source>
        <dbReference type="ARBA" id="ARBA00022691"/>
    </source>
</evidence>
<sequence length="449" mass="51096">MKPSPTFTSQTEAFIRWFEALPGAKLSDAVEIADLRSRDAGRGIVATRDIPADTLLFRIPRKAILSVETSELKRLLPGLLEPSEDDEDEDEEEQGLSSWSATILVLMYEHFLGEESSWKPYLSILPETFDTPMFWTDDEITELQASALPCKIGRAEADDVFRKKLLPIIRSHPDIFRTSQDYSNVELVKLAHRMGSTIMAYAFDLENENGFQQFDDNDDGWVEDRDNKALLGMVPMADMMNADAEFNAHVNHEDENLSVSSLRPITAGEEVLNYYGPYPNSELLRRYGFVTEKHARYDDVELPWDIVEDAIASTVHVPRDVVEKTRRRIDTQELDDSIMLERDSLGEGPVGKFIDTPSVYKLPEAASRQLKSLLKALPEANLPHDKPSREAAKRAIISRAITAMQSRYPTTTAQDEQLLQQDMSKRRRMAIQVRLGEKRIMDEFARWLG</sequence>
<dbReference type="InterPro" id="IPR036464">
    <property type="entry name" value="Rubisco_LSMT_subst-bd_sf"/>
</dbReference>
<accession>A0A8H4VEE1</accession>
<protein>
    <submittedName>
        <fullName evidence="5">SET domain protein</fullName>
    </submittedName>
</protein>
<dbReference type="PANTHER" id="PTHR13271">
    <property type="entry name" value="UNCHARACTERIZED PUTATIVE METHYLTRANSFERASE"/>
    <property type="match status" value="1"/>
</dbReference>